<sequence>MRPYGGAGETPGRGAMTALARDLAFSLKTFGAGMLAAWIALRLDLPQPTWALLTAYIVSQPLAGAVLAKSAARIAGTFAGAAMAVTLIACFADAREFFVAGLALWVGACLYVSILLRDAPGSYGAMLAGYTAAIVGFAAVETPLAVFDTAVARVTEICLGIGCATLVSRVVLPLTAGRVLVRTVRDSVQAARLWAADVLRGTGDDRAALADRRKLLADLMTVDLLRAQARLDTPRIRAQDETLRHLQARLLSLASILVSIQDRHRLLLRDRPDRALALAPLLDDAAAAIEAGRPVPGLRRRLAAALPDLAALRADPARRLEYIVLARLRDVLTTMGELRGLARAFLRGEAKPGKGPAPGLARYRDHTQALVGALVAALALAAVSAFWIGTGWSYGGTAATLVVVVCSLMATLDDPAAGALGFLKLSAVAIPVAALYDYAVFPAIDGFTQLAVSLGLVLVPLGLLIPNRRFAPMVMPLIMSLIAIIGLQNRPVLAFEAFLNAAFALILGIGASVVLFRLLRPLGVDWTVQRHVEGIRRDLAALCAAPAGRDHGRFASHTFDRINALITRLGPDDLDHRAILQGSLAALRIGHNILFVQQALGEFDPALRAAAGAGIAALGRHFAGAGAGPDLLAALDAATARALAADAPEAHVTTLVVALSGIRTSLGEHAGFFRLPPESAPAPPEEVAA</sequence>
<dbReference type="Pfam" id="PF04632">
    <property type="entry name" value="FUSC"/>
    <property type="match status" value="1"/>
</dbReference>
<comment type="caution">
    <text evidence="8">The sequence shown here is derived from an EMBL/GenBank/DDBJ whole genome shotgun (WGS) entry which is preliminary data.</text>
</comment>
<keyword evidence="2" id="KW-0813">Transport</keyword>
<evidence type="ECO:0000256" key="5">
    <source>
        <dbReference type="ARBA" id="ARBA00022989"/>
    </source>
</evidence>
<dbReference type="PANTHER" id="PTHR30509:SF9">
    <property type="entry name" value="MULTIDRUG RESISTANCE PROTEIN MDTO"/>
    <property type="match status" value="1"/>
</dbReference>
<keyword evidence="3" id="KW-1003">Cell membrane</keyword>
<feature type="transmembrane region" description="Helical" evidence="7">
    <location>
        <begin position="152"/>
        <end position="172"/>
    </location>
</feature>
<dbReference type="PANTHER" id="PTHR30509">
    <property type="entry name" value="P-HYDROXYBENZOIC ACID EFFLUX PUMP SUBUNIT-RELATED"/>
    <property type="match status" value="1"/>
</dbReference>
<evidence type="ECO:0000256" key="3">
    <source>
        <dbReference type="ARBA" id="ARBA00022475"/>
    </source>
</evidence>
<proteinExistence type="predicted"/>
<feature type="transmembrane region" description="Helical" evidence="7">
    <location>
        <begin position="49"/>
        <end position="67"/>
    </location>
</feature>
<evidence type="ECO:0000313" key="9">
    <source>
        <dbReference type="Proteomes" id="UP000246077"/>
    </source>
</evidence>
<evidence type="ECO:0000313" key="8">
    <source>
        <dbReference type="EMBL" id="PWR18862.1"/>
    </source>
</evidence>
<dbReference type="GO" id="GO:0005886">
    <property type="term" value="C:plasma membrane"/>
    <property type="evidence" value="ECO:0007669"/>
    <property type="project" value="UniProtKB-SubCell"/>
</dbReference>
<name>A0A317DWQ0_9PROT</name>
<feature type="transmembrane region" description="Helical" evidence="7">
    <location>
        <begin position="23"/>
        <end position="43"/>
    </location>
</feature>
<evidence type="ECO:0000256" key="4">
    <source>
        <dbReference type="ARBA" id="ARBA00022692"/>
    </source>
</evidence>
<feature type="transmembrane region" description="Helical" evidence="7">
    <location>
        <begin position="97"/>
        <end position="116"/>
    </location>
</feature>
<keyword evidence="4 7" id="KW-0812">Transmembrane</keyword>
<evidence type="ECO:0008006" key="10">
    <source>
        <dbReference type="Google" id="ProtNLM"/>
    </source>
</evidence>
<dbReference type="EMBL" id="QGLF01000005">
    <property type="protein sequence ID" value="PWR18862.1"/>
    <property type="molecule type" value="Genomic_DNA"/>
</dbReference>
<feature type="transmembrane region" description="Helical" evidence="7">
    <location>
        <begin position="369"/>
        <end position="388"/>
    </location>
</feature>
<evidence type="ECO:0000256" key="1">
    <source>
        <dbReference type="ARBA" id="ARBA00004651"/>
    </source>
</evidence>
<feature type="transmembrane region" description="Helical" evidence="7">
    <location>
        <begin position="447"/>
        <end position="465"/>
    </location>
</feature>
<keyword evidence="9" id="KW-1185">Reference proteome</keyword>
<evidence type="ECO:0000256" key="2">
    <source>
        <dbReference type="ARBA" id="ARBA00022448"/>
    </source>
</evidence>
<accession>A0A317DWQ0</accession>
<feature type="transmembrane region" description="Helical" evidence="7">
    <location>
        <begin position="123"/>
        <end position="140"/>
    </location>
</feature>
<feature type="transmembrane region" description="Helical" evidence="7">
    <location>
        <begin position="74"/>
        <end position="91"/>
    </location>
</feature>
<feature type="transmembrane region" description="Helical" evidence="7">
    <location>
        <begin position="493"/>
        <end position="516"/>
    </location>
</feature>
<feature type="transmembrane region" description="Helical" evidence="7">
    <location>
        <begin position="419"/>
        <end position="441"/>
    </location>
</feature>
<dbReference type="GO" id="GO:0022857">
    <property type="term" value="F:transmembrane transporter activity"/>
    <property type="evidence" value="ECO:0007669"/>
    <property type="project" value="InterPro"/>
</dbReference>
<feature type="transmembrane region" description="Helical" evidence="7">
    <location>
        <begin position="394"/>
        <end position="412"/>
    </location>
</feature>
<gene>
    <name evidence="8" type="ORF">DKG75_17980</name>
</gene>
<organism evidence="8 9">
    <name type="scientific">Zavarzinia compransoris</name>
    <dbReference type="NCBI Taxonomy" id="1264899"/>
    <lineage>
        <taxon>Bacteria</taxon>
        <taxon>Pseudomonadati</taxon>
        <taxon>Pseudomonadota</taxon>
        <taxon>Alphaproteobacteria</taxon>
        <taxon>Rhodospirillales</taxon>
        <taxon>Zavarziniaceae</taxon>
        <taxon>Zavarzinia</taxon>
    </lineage>
</organism>
<reference evidence="9" key="1">
    <citation type="submission" date="2018-05" db="EMBL/GenBank/DDBJ databases">
        <title>Zavarzinia sp. HR-AS.</title>
        <authorList>
            <person name="Lee Y."/>
            <person name="Jeon C.O."/>
        </authorList>
    </citation>
    <scope>NUCLEOTIDE SEQUENCE [LARGE SCALE GENOMIC DNA]</scope>
    <source>
        <strain evidence="9">DSM 1231</strain>
    </source>
</reference>
<keyword evidence="6 7" id="KW-0472">Membrane</keyword>
<evidence type="ECO:0000256" key="7">
    <source>
        <dbReference type="SAM" id="Phobius"/>
    </source>
</evidence>
<dbReference type="InterPro" id="IPR006726">
    <property type="entry name" value="PHBA_efflux_AaeB/fusaric-R"/>
</dbReference>
<evidence type="ECO:0000256" key="6">
    <source>
        <dbReference type="ARBA" id="ARBA00023136"/>
    </source>
</evidence>
<feature type="transmembrane region" description="Helical" evidence="7">
    <location>
        <begin position="470"/>
        <end position="487"/>
    </location>
</feature>
<keyword evidence="5 7" id="KW-1133">Transmembrane helix</keyword>
<comment type="subcellular location">
    <subcellularLocation>
        <location evidence="1">Cell membrane</location>
        <topology evidence="1">Multi-pass membrane protein</topology>
    </subcellularLocation>
</comment>
<dbReference type="Proteomes" id="UP000246077">
    <property type="component" value="Unassembled WGS sequence"/>
</dbReference>
<dbReference type="AlphaFoldDB" id="A0A317DWQ0"/>
<protein>
    <recommendedName>
        <fullName evidence="10">FUSC family protein</fullName>
    </recommendedName>
</protein>